<keyword evidence="13 20" id="KW-0573">Peptidoglycan synthesis</keyword>
<reference evidence="23 24" key="1">
    <citation type="journal article" date="2009" name="Appl. Environ. Microbiol.">
        <title>Genomic analysis of 'Elusimicrobium minutum,' the first cultivated representative of the phylum 'Elusimicrobia' (formerly termite group 1).</title>
        <authorList>
            <person name="Herlemann D.P.R."/>
            <person name="Geissinger O."/>
            <person name="Ikeda-Ohtsubo W."/>
            <person name="Kunin V."/>
            <person name="Sun H."/>
            <person name="Lapidus A."/>
            <person name="Hugenholtz P."/>
            <person name="Brune A."/>
        </authorList>
    </citation>
    <scope>NUCLEOTIDE SEQUENCE [LARGE SCALE GENOMIC DNA]</scope>
    <source>
        <strain evidence="23 24">Pei191</strain>
    </source>
</reference>
<feature type="binding site" evidence="20">
    <location>
        <begin position="416"/>
        <end position="417"/>
    </location>
    <ligand>
        <name>acetyl-CoA</name>
        <dbReference type="ChEBI" id="CHEBI:57288"/>
    </ligand>
</feature>
<dbReference type="Pfam" id="PF00483">
    <property type="entry name" value="NTP_transferase"/>
    <property type="match status" value="1"/>
</dbReference>
<dbReference type="STRING" id="445932.Emin_1293"/>
<comment type="pathway">
    <text evidence="2 20">Nucleotide-sugar biosynthesis; UDP-N-acetyl-alpha-D-glucosamine biosynthesis; N-acetyl-alpha-D-glucosamine 1-phosphate from alpha-D-glucosamine 6-phosphate (route II): step 2/2.</text>
</comment>
<dbReference type="InterPro" id="IPR001451">
    <property type="entry name" value="Hexapep"/>
</dbReference>
<keyword evidence="8 20" id="KW-0548">Nucleotidyltransferase</keyword>
<evidence type="ECO:0000256" key="6">
    <source>
        <dbReference type="ARBA" id="ARBA00022490"/>
    </source>
</evidence>
<comment type="catalytic activity">
    <reaction evidence="18 20">
        <text>N-acetyl-alpha-D-glucosamine 1-phosphate + UTP + H(+) = UDP-N-acetyl-alpha-D-glucosamine + diphosphate</text>
        <dbReference type="Rhea" id="RHEA:13509"/>
        <dbReference type="ChEBI" id="CHEBI:15378"/>
        <dbReference type="ChEBI" id="CHEBI:33019"/>
        <dbReference type="ChEBI" id="CHEBI:46398"/>
        <dbReference type="ChEBI" id="CHEBI:57705"/>
        <dbReference type="ChEBI" id="CHEBI:57776"/>
        <dbReference type="EC" id="2.7.7.23"/>
    </reaction>
</comment>
<keyword evidence="12 20" id="KW-0133">Cell shape</keyword>
<dbReference type="InterPro" id="IPR038009">
    <property type="entry name" value="GlmU_C_LbH"/>
</dbReference>
<comment type="cofactor">
    <cofactor evidence="20">
        <name>Mg(2+)</name>
        <dbReference type="ChEBI" id="CHEBI:18420"/>
    </cofactor>
    <text evidence="20">Binds 1 Mg(2+) ion per subunit.</text>
</comment>
<keyword evidence="7 20" id="KW-0808">Transferase</keyword>
<feature type="binding site" evidence="20">
    <location>
        <position position="169"/>
    </location>
    <ligand>
        <name>UDP-N-acetyl-alpha-D-glucosamine</name>
        <dbReference type="ChEBI" id="CHEBI:57705"/>
    </ligand>
</feature>
<evidence type="ECO:0000256" key="13">
    <source>
        <dbReference type="ARBA" id="ARBA00022984"/>
    </source>
</evidence>
<feature type="binding site" evidence="20">
    <location>
        <position position="363"/>
    </location>
    <ligand>
        <name>UDP-N-acetyl-alpha-D-glucosamine</name>
        <dbReference type="ChEBI" id="CHEBI:57705"/>
    </ligand>
</feature>
<feature type="binding site" evidence="20">
    <location>
        <position position="470"/>
    </location>
    <ligand>
        <name>acetyl-CoA</name>
        <dbReference type="ChEBI" id="CHEBI:57288"/>
    </ligand>
</feature>
<evidence type="ECO:0000259" key="21">
    <source>
        <dbReference type="Pfam" id="PF00483"/>
    </source>
</evidence>
<name>B2KE97_ELUMP</name>
<feature type="region of interest" description="Pyrophosphorylase" evidence="20">
    <location>
        <begin position="1"/>
        <end position="259"/>
    </location>
</feature>
<dbReference type="HAMAP" id="MF_01631">
    <property type="entry name" value="GlmU"/>
    <property type="match status" value="1"/>
</dbReference>
<dbReference type="InterPro" id="IPR056729">
    <property type="entry name" value="GMPPB_C"/>
</dbReference>
<dbReference type="PANTHER" id="PTHR43584">
    <property type="entry name" value="NUCLEOTIDYL TRANSFERASE"/>
    <property type="match status" value="1"/>
</dbReference>
<comment type="subcellular location">
    <subcellularLocation>
        <location evidence="1 20">Cytoplasm</location>
    </subcellularLocation>
</comment>
<evidence type="ECO:0000259" key="22">
    <source>
        <dbReference type="Pfam" id="PF25087"/>
    </source>
</evidence>
<feature type="binding site" evidence="20">
    <location>
        <position position="257"/>
    </location>
    <ligand>
        <name>Mg(2+)</name>
        <dbReference type="ChEBI" id="CHEBI:18420"/>
    </ligand>
</feature>
<dbReference type="SUPFAM" id="SSF51161">
    <property type="entry name" value="Trimeric LpxA-like enzymes"/>
    <property type="match status" value="1"/>
</dbReference>
<gene>
    <name evidence="20" type="primary">glmU</name>
    <name evidence="23" type="ordered locus">Emin_1293</name>
</gene>
<dbReference type="InterPro" id="IPR029044">
    <property type="entry name" value="Nucleotide-diphossugar_trans"/>
</dbReference>
<keyword evidence="16 20" id="KW-0961">Cell wall biogenesis/degradation</keyword>
<comment type="pathway">
    <text evidence="20">Bacterial outer membrane biogenesis; LPS lipid A biosynthesis.</text>
</comment>
<feature type="binding site" evidence="20">
    <location>
        <position position="453"/>
    </location>
    <ligand>
        <name>acetyl-CoA</name>
        <dbReference type="ChEBI" id="CHEBI:57288"/>
    </ligand>
</feature>
<keyword evidence="11 20" id="KW-0460">Magnesium</keyword>
<keyword evidence="14 20" id="KW-0511">Multifunctional enzyme</keyword>
<dbReference type="GO" id="GO:0005737">
    <property type="term" value="C:cytoplasm"/>
    <property type="evidence" value="ECO:0007669"/>
    <property type="project" value="UniProtKB-SubCell"/>
</dbReference>
<evidence type="ECO:0000256" key="11">
    <source>
        <dbReference type="ARBA" id="ARBA00022842"/>
    </source>
</evidence>
<dbReference type="RefSeq" id="WP_012415458.1">
    <property type="nucleotide sequence ID" value="NC_010644.1"/>
</dbReference>
<dbReference type="GO" id="GO:0009245">
    <property type="term" value="P:lipid A biosynthetic process"/>
    <property type="evidence" value="ECO:0007669"/>
    <property type="project" value="UniProtKB-UniRule"/>
</dbReference>
<dbReference type="Proteomes" id="UP000001029">
    <property type="component" value="Chromosome"/>
</dbReference>
<feature type="binding site" evidence="20">
    <location>
        <position position="410"/>
    </location>
    <ligand>
        <name>acetyl-CoA</name>
        <dbReference type="ChEBI" id="CHEBI:57288"/>
    </ligand>
</feature>
<dbReference type="UniPathway" id="UPA00973"/>
<evidence type="ECO:0000256" key="7">
    <source>
        <dbReference type="ARBA" id="ARBA00022679"/>
    </source>
</evidence>
<comment type="similarity">
    <text evidence="4 20">In the C-terminal section; belongs to the transferase hexapeptide repeat family.</text>
</comment>
<dbReference type="EMBL" id="CP001055">
    <property type="protein sequence ID" value="ACC98843.1"/>
    <property type="molecule type" value="Genomic_DNA"/>
</dbReference>
<comment type="caution">
    <text evidence="20">Lacks conserved residue(s) required for the propagation of feature annotation.</text>
</comment>
<evidence type="ECO:0000256" key="18">
    <source>
        <dbReference type="ARBA" id="ARBA00048493"/>
    </source>
</evidence>
<dbReference type="GO" id="GO:0008360">
    <property type="term" value="P:regulation of cell shape"/>
    <property type="evidence" value="ECO:0007669"/>
    <property type="project" value="UniProtKB-KW"/>
</dbReference>
<dbReference type="CDD" id="cd03353">
    <property type="entry name" value="LbH_GlmU_C"/>
    <property type="match status" value="1"/>
</dbReference>
<dbReference type="Gene3D" id="3.90.550.10">
    <property type="entry name" value="Spore Coat Polysaccharide Biosynthesis Protein SpsA, Chain A"/>
    <property type="match status" value="1"/>
</dbReference>
<dbReference type="Pfam" id="PF25087">
    <property type="entry name" value="GMPPB_C"/>
    <property type="match status" value="1"/>
</dbReference>
<proteinExistence type="inferred from homology"/>
<feature type="binding site" evidence="20">
    <location>
        <position position="132"/>
    </location>
    <ligand>
        <name>Mg(2+)</name>
        <dbReference type="ChEBI" id="CHEBI:18420"/>
    </ligand>
</feature>
<dbReference type="GO" id="GO:0016020">
    <property type="term" value="C:membrane"/>
    <property type="evidence" value="ECO:0007669"/>
    <property type="project" value="GOC"/>
</dbReference>
<evidence type="ECO:0000313" key="23">
    <source>
        <dbReference type="EMBL" id="ACC98843.1"/>
    </source>
</evidence>
<dbReference type="GO" id="GO:0071555">
    <property type="term" value="P:cell wall organization"/>
    <property type="evidence" value="ECO:0007669"/>
    <property type="project" value="UniProtKB-KW"/>
</dbReference>
<feature type="region of interest" description="Linker" evidence="20">
    <location>
        <begin position="260"/>
        <end position="280"/>
    </location>
</feature>
<dbReference type="InterPro" id="IPR011004">
    <property type="entry name" value="Trimer_LpxA-like_sf"/>
</dbReference>
<dbReference type="NCBIfam" id="TIGR01173">
    <property type="entry name" value="glmU"/>
    <property type="match status" value="1"/>
</dbReference>
<feature type="binding site" evidence="20">
    <location>
        <position position="103"/>
    </location>
    <ligand>
        <name>UDP-N-acetyl-alpha-D-glucosamine</name>
        <dbReference type="ChEBI" id="CHEBI:57705"/>
    </ligand>
</feature>
<feature type="binding site" evidence="20">
    <location>
        <position position="184"/>
    </location>
    <ligand>
        <name>UDP-N-acetyl-alpha-D-glucosamine</name>
        <dbReference type="ChEBI" id="CHEBI:57705"/>
    </ligand>
</feature>
<keyword evidence="24" id="KW-1185">Reference proteome</keyword>
<evidence type="ECO:0000256" key="4">
    <source>
        <dbReference type="ARBA" id="ARBA00007707"/>
    </source>
</evidence>
<comment type="pathway">
    <text evidence="3 20">Nucleotide-sugar biosynthesis; UDP-N-acetyl-alpha-D-glucosamine biosynthesis; UDP-N-acetyl-alpha-D-glucosamine from N-acetyl-alpha-D-glucosamine 1-phosphate: step 1/1.</text>
</comment>
<feature type="active site" description="Proton acceptor" evidence="20">
    <location>
        <position position="393"/>
    </location>
</feature>
<evidence type="ECO:0000256" key="9">
    <source>
        <dbReference type="ARBA" id="ARBA00022723"/>
    </source>
</evidence>
<feature type="binding site" evidence="20">
    <location>
        <position position="396"/>
    </location>
    <ligand>
        <name>UDP-N-acetyl-alpha-D-glucosamine</name>
        <dbReference type="ChEBI" id="CHEBI:57705"/>
    </ligand>
</feature>
<feature type="domain" description="Nucleotidyl transferase" evidence="21">
    <location>
        <begin position="28"/>
        <end position="242"/>
    </location>
</feature>
<evidence type="ECO:0000256" key="10">
    <source>
        <dbReference type="ARBA" id="ARBA00022737"/>
    </source>
</evidence>
<dbReference type="UniPathway" id="UPA00113">
    <property type="reaction ID" value="UER00532"/>
</dbReference>
<keyword evidence="6 20" id="KW-0963">Cytoplasm</keyword>
<dbReference type="GO" id="GO:0009252">
    <property type="term" value="P:peptidoglycan biosynthetic process"/>
    <property type="evidence" value="ECO:0007669"/>
    <property type="project" value="UniProtKB-UniRule"/>
</dbReference>
<feature type="binding site" evidence="20">
    <location>
        <position position="257"/>
    </location>
    <ligand>
        <name>UDP-N-acetyl-alpha-D-glucosamine</name>
        <dbReference type="ChEBI" id="CHEBI:57705"/>
    </ligand>
</feature>
<dbReference type="CDD" id="cd02540">
    <property type="entry name" value="GT2_GlmU_N_bac"/>
    <property type="match status" value="1"/>
</dbReference>
<feature type="domain" description="Mannose-1-phosphate guanyltransferase C-terminal" evidence="22">
    <location>
        <begin position="294"/>
        <end position="375"/>
    </location>
</feature>
<feature type="binding site" evidence="20">
    <location>
        <position position="407"/>
    </location>
    <ligand>
        <name>UDP-N-acetyl-alpha-D-glucosamine</name>
        <dbReference type="ChEBI" id="CHEBI:57705"/>
    </ligand>
</feature>
<comment type="function">
    <text evidence="19 20">Catalyzes the last two sequential reactions in the de novo biosynthetic pathway for UDP-N-acetylglucosamine (UDP-GlcNAc). The C-terminal domain catalyzes the transfer of acetyl group from acetyl coenzyme A to glucosamine-1-phosphate (GlcN-1-P) to produce N-acetylglucosamine-1-phosphate (GlcNAc-1-P), which is converted into UDP-GlcNAc by the transfer of uridine 5-monophosphate (from uridine 5-triphosphate), a reaction catalyzed by the N-terminal domain.</text>
</comment>
<evidence type="ECO:0000256" key="15">
    <source>
        <dbReference type="ARBA" id="ARBA00023315"/>
    </source>
</evidence>
<dbReference type="SUPFAM" id="SSF53448">
    <property type="entry name" value="Nucleotide-diphospho-sugar transferases"/>
    <property type="match status" value="1"/>
</dbReference>
<evidence type="ECO:0000256" key="1">
    <source>
        <dbReference type="ARBA" id="ARBA00004496"/>
    </source>
</evidence>
<dbReference type="AlphaFoldDB" id="B2KE97"/>
<evidence type="ECO:0000313" key="24">
    <source>
        <dbReference type="Proteomes" id="UP000001029"/>
    </source>
</evidence>
<dbReference type="GO" id="GO:0000287">
    <property type="term" value="F:magnesium ion binding"/>
    <property type="evidence" value="ECO:0007669"/>
    <property type="project" value="UniProtKB-UniRule"/>
</dbReference>
<feature type="binding site" evidence="20">
    <location>
        <position position="199"/>
    </location>
    <ligand>
        <name>UDP-N-acetyl-alpha-D-glucosamine</name>
        <dbReference type="ChEBI" id="CHEBI:57705"/>
    </ligand>
</feature>
<dbReference type="EC" id="2.3.1.157" evidence="20"/>
<comment type="subunit">
    <text evidence="20">Homotrimer.</text>
</comment>
<sequence>MVAGTSRKTNKKAVPSHSVKTNKNLCVLVLAGGKGTRMHSSLPKPLHQVANKPMLAHIMQTAQKLGPAAIGVLTGHEAALMQNMVKEQLPYWGINSKVVFTLQRILNGSGTAVKDSFNFLKKYKHVIILSGDAPLIKHETLGDMYKNFIKTKSSCSVLSVNLEDPFGYGRIIRDGKGNFEAIVEETSADEDQKLIDEINSGIYAFDIKALGDALKKMTPQGPKKEYYLTDCIAFIKQKNLKVTAFNTEDNTQALGVNSKSQLAEAENIMRARKVAALLESGVTIYRPESVDIDNAVAIEADAVIYPNNFIYGKTKISAGVIIEPNCFITDSVIEPGAKIKAGSYIESAVVGPKAEVGPYAHLRKNSVLKEKAKVGNFSETKNAVIGEGSKVNHLSYIGDTEMGQKVNVGAGTITCNYDGVNKHKTIIGDNVFLGSNTNLVAPVKLGKNSKTGAGSTITDDIEEGALAIARARQVVLKNRGKIKK</sequence>
<dbReference type="Pfam" id="PF00132">
    <property type="entry name" value="Hexapep"/>
    <property type="match status" value="1"/>
</dbReference>
<organism evidence="23 24">
    <name type="scientific">Elusimicrobium minutum (strain Pei191)</name>
    <dbReference type="NCBI Taxonomy" id="445932"/>
    <lineage>
        <taxon>Bacteria</taxon>
        <taxon>Pseudomonadati</taxon>
        <taxon>Elusimicrobiota</taxon>
        <taxon>Elusimicrobia</taxon>
        <taxon>Elusimicrobiales</taxon>
        <taxon>Elusimicrobiaceae</taxon>
        <taxon>Elusimicrobium</taxon>
    </lineage>
</organism>
<dbReference type="Gene3D" id="2.160.10.10">
    <property type="entry name" value="Hexapeptide repeat proteins"/>
    <property type="match status" value="1"/>
</dbReference>
<evidence type="ECO:0000256" key="20">
    <source>
        <dbReference type="HAMAP-Rule" id="MF_01631"/>
    </source>
</evidence>
<evidence type="ECO:0000256" key="14">
    <source>
        <dbReference type="ARBA" id="ARBA00023268"/>
    </source>
</evidence>
<dbReference type="GO" id="GO:0000902">
    <property type="term" value="P:cell morphogenesis"/>
    <property type="evidence" value="ECO:0007669"/>
    <property type="project" value="UniProtKB-UniRule"/>
</dbReference>
<evidence type="ECO:0000256" key="17">
    <source>
        <dbReference type="ARBA" id="ARBA00048247"/>
    </source>
</evidence>
<dbReference type="HOGENOM" id="CLU_029499_15_2_0"/>
<dbReference type="EC" id="2.7.7.23" evidence="20"/>
<dbReference type="InterPro" id="IPR005835">
    <property type="entry name" value="NTP_transferase_dom"/>
</dbReference>
<keyword evidence="10 20" id="KW-0677">Repeat</keyword>
<evidence type="ECO:0000256" key="5">
    <source>
        <dbReference type="ARBA" id="ARBA00007947"/>
    </source>
</evidence>
<comment type="similarity">
    <text evidence="5 20">In the N-terminal section; belongs to the N-acetylglucosamine-1-phosphate uridyltransferase family.</text>
</comment>
<keyword evidence="15 20" id="KW-0012">Acyltransferase</keyword>
<protein>
    <recommendedName>
        <fullName evidence="20">Bifunctional protein GlmU</fullName>
    </recommendedName>
    <domain>
        <recommendedName>
            <fullName evidence="20">UDP-N-acetylglucosamine pyrophosphorylase</fullName>
            <ecNumber evidence="20">2.7.7.23</ecNumber>
        </recommendedName>
        <alternativeName>
            <fullName evidence="20">N-acetylglucosamine-1-phosphate uridyltransferase</fullName>
        </alternativeName>
    </domain>
    <domain>
        <recommendedName>
            <fullName evidence="20">Glucosamine-1-phosphate N-acetyltransferase</fullName>
            <ecNumber evidence="20">2.3.1.157</ecNumber>
        </recommendedName>
    </domain>
</protein>
<dbReference type="InterPro" id="IPR005882">
    <property type="entry name" value="Bifunctional_GlmU"/>
</dbReference>
<evidence type="ECO:0000256" key="8">
    <source>
        <dbReference type="ARBA" id="ARBA00022695"/>
    </source>
</evidence>
<evidence type="ECO:0000256" key="3">
    <source>
        <dbReference type="ARBA" id="ARBA00005208"/>
    </source>
</evidence>
<feature type="binding site" evidence="20">
    <location>
        <position position="44"/>
    </location>
    <ligand>
        <name>UDP-N-acetyl-alpha-D-glucosamine</name>
        <dbReference type="ChEBI" id="CHEBI:57705"/>
    </ligand>
</feature>
<evidence type="ECO:0000256" key="12">
    <source>
        <dbReference type="ARBA" id="ARBA00022960"/>
    </source>
</evidence>
<evidence type="ECO:0000256" key="19">
    <source>
        <dbReference type="ARBA" id="ARBA00049628"/>
    </source>
</evidence>
<dbReference type="GO" id="GO:0019134">
    <property type="term" value="F:glucosamine-1-phosphate N-acetyltransferase activity"/>
    <property type="evidence" value="ECO:0007669"/>
    <property type="project" value="UniProtKB-UniRule"/>
</dbReference>
<dbReference type="OrthoDB" id="9775031at2"/>
<dbReference type="GO" id="GO:0006048">
    <property type="term" value="P:UDP-N-acetylglucosamine biosynthetic process"/>
    <property type="evidence" value="ECO:0007669"/>
    <property type="project" value="UniProtKB-UniPathway"/>
</dbReference>
<feature type="region of interest" description="N-acetyltransferase" evidence="20">
    <location>
        <begin position="281"/>
        <end position="484"/>
    </location>
</feature>
<accession>B2KE97</accession>
<dbReference type="PANTHER" id="PTHR43584:SF3">
    <property type="entry name" value="BIFUNCTIONAL PROTEIN GLMU"/>
    <property type="match status" value="1"/>
</dbReference>
<evidence type="ECO:0000256" key="16">
    <source>
        <dbReference type="ARBA" id="ARBA00023316"/>
    </source>
</evidence>
<dbReference type="InterPro" id="IPR050065">
    <property type="entry name" value="GlmU-like"/>
</dbReference>
<evidence type="ECO:0000256" key="2">
    <source>
        <dbReference type="ARBA" id="ARBA00005166"/>
    </source>
</evidence>
<dbReference type="GO" id="GO:0003977">
    <property type="term" value="F:UDP-N-acetylglucosamine diphosphorylase activity"/>
    <property type="evidence" value="ECO:0007669"/>
    <property type="project" value="UniProtKB-UniRule"/>
</dbReference>
<feature type="binding site" evidence="20">
    <location>
        <begin position="130"/>
        <end position="132"/>
    </location>
    <ligand>
        <name>UDP-N-acetyl-alpha-D-glucosamine</name>
        <dbReference type="ChEBI" id="CHEBI:57705"/>
    </ligand>
</feature>
<keyword evidence="9 20" id="KW-0479">Metal-binding</keyword>
<feature type="binding site" evidence="20">
    <location>
        <position position="381"/>
    </location>
    <ligand>
        <name>UDP-N-acetyl-alpha-D-glucosamine</name>
        <dbReference type="ChEBI" id="CHEBI:57705"/>
    </ligand>
</feature>
<comment type="catalytic activity">
    <reaction evidence="17 20">
        <text>alpha-D-glucosamine 1-phosphate + acetyl-CoA = N-acetyl-alpha-D-glucosamine 1-phosphate + CoA + H(+)</text>
        <dbReference type="Rhea" id="RHEA:13725"/>
        <dbReference type="ChEBI" id="CHEBI:15378"/>
        <dbReference type="ChEBI" id="CHEBI:57287"/>
        <dbReference type="ChEBI" id="CHEBI:57288"/>
        <dbReference type="ChEBI" id="CHEBI:57776"/>
        <dbReference type="ChEBI" id="CHEBI:58516"/>
        <dbReference type="EC" id="2.3.1.157"/>
    </reaction>
</comment>
<feature type="binding site" evidence="20">
    <location>
        <position position="435"/>
    </location>
    <ligand>
        <name>acetyl-CoA</name>
        <dbReference type="ChEBI" id="CHEBI:57288"/>
    </ligand>
</feature>
<dbReference type="KEGG" id="emi:Emin_1293"/>